<dbReference type="HOGENOM" id="CLU_136669_1_0_9"/>
<evidence type="ECO:0000313" key="2">
    <source>
        <dbReference type="EMBL" id="AGX43937.1"/>
    </source>
</evidence>
<gene>
    <name evidence="2" type="ORF">CLSA_c29700</name>
</gene>
<dbReference type="Proteomes" id="UP000017118">
    <property type="component" value="Chromosome"/>
</dbReference>
<reference evidence="2 3" key="1">
    <citation type="journal article" date="2013" name="Genome Announc.">
        <title>Complete Genome Sequence of the Solvent Producer Clostridium saccharobutylicum NCP262 (DSM 13864).</title>
        <authorList>
            <person name="Poehlein A."/>
            <person name="Hartwich K."/>
            <person name="Krabben P."/>
            <person name="Ehrenreich A."/>
            <person name="Liebl W."/>
            <person name="Durre P."/>
            <person name="Gottschalk G."/>
            <person name="Daniel R."/>
        </authorList>
    </citation>
    <scope>NUCLEOTIDE SEQUENCE [LARGE SCALE GENOMIC DNA]</scope>
    <source>
        <strain evidence="2">DSM 13864</strain>
    </source>
</reference>
<keyword evidence="1" id="KW-0175">Coiled coil</keyword>
<dbReference type="EMBL" id="CP006721">
    <property type="protein sequence ID" value="AGX43937.1"/>
    <property type="molecule type" value="Genomic_DNA"/>
</dbReference>
<feature type="coiled-coil region" evidence="1">
    <location>
        <begin position="105"/>
        <end position="132"/>
    </location>
</feature>
<proteinExistence type="predicted"/>
<name>U5MWY2_CLOSA</name>
<keyword evidence="3" id="KW-1185">Reference proteome</keyword>
<accession>U5MWY2</accession>
<evidence type="ECO:0000256" key="1">
    <source>
        <dbReference type="SAM" id="Coils"/>
    </source>
</evidence>
<dbReference type="GeneID" id="55475344"/>
<dbReference type="OrthoDB" id="1907161at2"/>
<sequence length="149" mass="16706">MIKTILVLIAKVLESKLVKSGVEEIILKNQNYITVAKQVWNTIEENFRITEKVEDKLKSKADEFDKMLLIQFPELTQSDVVTLRQSIAGEVNKDKQAVVDNSALLQQLQTTITQLQAENAALKNKISQIQSTVAIPEETTNVNQQAVQA</sequence>
<dbReference type="RefSeq" id="WP_022747080.1">
    <property type="nucleotide sequence ID" value="NC_022571.1"/>
</dbReference>
<organism evidence="2 3">
    <name type="scientific">Clostridium saccharobutylicum DSM 13864</name>
    <dbReference type="NCBI Taxonomy" id="1345695"/>
    <lineage>
        <taxon>Bacteria</taxon>
        <taxon>Bacillati</taxon>
        <taxon>Bacillota</taxon>
        <taxon>Clostridia</taxon>
        <taxon>Eubacteriales</taxon>
        <taxon>Clostridiaceae</taxon>
        <taxon>Clostridium</taxon>
    </lineage>
</organism>
<dbReference type="AlphaFoldDB" id="U5MWY2"/>
<dbReference type="eggNOG" id="ENOG5030GE7">
    <property type="taxonomic scope" value="Bacteria"/>
</dbReference>
<dbReference type="KEGG" id="csb:CLSA_c29700"/>
<protein>
    <submittedName>
        <fullName evidence="2">Uncharacterized protein</fullName>
    </submittedName>
</protein>
<evidence type="ECO:0000313" key="3">
    <source>
        <dbReference type="Proteomes" id="UP000017118"/>
    </source>
</evidence>
<dbReference type="PATRIC" id="fig|1345695.10.peg.1072"/>